<protein>
    <recommendedName>
        <fullName evidence="6">Immunoreactive mannoprotein MP88</fullName>
    </recommendedName>
</protein>
<name>A0A8H3TY46_9TREE</name>
<gene>
    <name evidence="4" type="ORF">NliqN6_5382</name>
</gene>
<dbReference type="OrthoDB" id="2564904at2759"/>
<evidence type="ECO:0000256" key="1">
    <source>
        <dbReference type="SAM" id="MobiDB-lite"/>
    </source>
</evidence>
<keyword evidence="2" id="KW-1133">Transmembrane helix</keyword>
<keyword evidence="3" id="KW-0732">Signal</keyword>
<dbReference type="Proteomes" id="UP000620104">
    <property type="component" value="Unassembled WGS sequence"/>
</dbReference>
<organism evidence="4 5">
    <name type="scientific">Naganishia liquefaciens</name>
    <dbReference type="NCBI Taxonomy" id="104408"/>
    <lineage>
        <taxon>Eukaryota</taxon>
        <taxon>Fungi</taxon>
        <taxon>Dikarya</taxon>
        <taxon>Basidiomycota</taxon>
        <taxon>Agaricomycotina</taxon>
        <taxon>Tremellomycetes</taxon>
        <taxon>Filobasidiales</taxon>
        <taxon>Filobasidiaceae</taxon>
        <taxon>Naganishia</taxon>
    </lineage>
</organism>
<evidence type="ECO:0000313" key="5">
    <source>
        <dbReference type="Proteomes" id="UP000620104"/>
    </source>
</evidence>
<comment type="caution">
    <text evidence="4">The sequence shown here is derived from an EMBL/GenBank/DDBJ whole genome shotgun (WGS) entry which is preliminary data.</text>
</comment>
<evidence type="ECO:0000256" key="2">
    <source>
        <dbReference type="SAM" id="Phobius"/>
    </source>
</evidence>
<feature type="transmembrane region" description="Helical" evidence="2">
    <location>
        <begin position="366"/>
        <end position="388"/>
    </location>
</feature>
<feature type="signal peptide" evidence="3">
    <location>
        <begin position="1"/>
        <end position="21"/>
    </location>
</feature>
<evidence type="ECO:0000313" key="4">
    <source>
        <dbReference type="EMBL" id="GHJ88980.1"/>
    </source>
</evidence>
<reference evidence="4" key="1">
    <citation type="submission" date="2020-07" db="EMBL/GenBank/DDBJ databases">
        <title>Draft Genome Sequence of a Deep-Sea Yeast, Naganishia (Cryptococcus) liquefaciens strain N6.</title>
        <authorList>
            <person name="Han Y.W."/>
            <person name="Kajitani R."/>
            <person name="Morimoto H."/>
            <person name="Parhat M."/>
            <person name="Tsubouchi H."/>
            <person name="Bakenova O."/>
            <person name="Ogata M."/>
            <person name="Argunhan B."/>
            <person name="Aoki R."/>
            <person name="Kajiwara S."/>
            <person name="Itoh T."/>
            <person name="Iwasaki H."/>
        </authorList>
    </citation>
    <scope>NUCLEOTIDE SEQUENCE</scope>
    <source>
        <strain evidence="4">N6</strain>
    </source>
</reference>
<keyword evidence="2" id="KW-0472">Membrane</keyword>
<keyword evidence="5" id="KW-1185">Reference proteome</keyword>
<accession>A0A8H3TY46</accession>
<evidence type="ECO:0000256" key="3">
    <source>
        <dbReference type="SAM" id="SignalP"/>
    </source>
</evidence>
<keyword evidence="2" id="KW-0812">Transmembrane</keyword>
<feature type="region of interest" description="Disordered" evidence="1">
    <location>
        <begin position="305"/>
        <end position="332"/>
    </location>
</feature>
<proteinExistence type="predicted"/>
<evidence type="ECO:0008006" key="6">
    <source>
        <dbReference type="Google" id="ProtNLM"/>
    </source>
</evidence>
<feature type="chain" id="PRO_5034601637" description="Immunoreactive mannoprotein MP88" evidence="3">
    <location>
        <begin position="22"/>
        <end position="389"/>
    </location>
</feature>
<dbReference type="AlphaFoldDB" id="A0A8H3TY46"/>
<dbReference type="EMBL" id="BLZA01000032">
    <property type="protein sequence ID" value="GHJ88980.1"/>
    <property type="molecule type" value="Genomic_DNA"/>
</dbReference>
<feature type="region of interest" description="Disordered" evidence="1">
    <location>
        <begin position="127"/>
        <end position="146"/>
    </location>
</feature>
<sequence>MFAKSVATAVGAAALFAQANAQVTATGTMGSTNPPEATMGTAVNQTSMARLISANSVDDFCIFGPPEAGVTIGDSEAYEVAWCVQPRNDARVIPDGVLQAVHFVKTPLYVQVQGWGDFTKLNIAQGDEGGELDPHGATGDGNPVGGNVTSNVSGTDVHYEEWMNYMSYTQFCLRICTAENSTYSAAQMCQHTLDEMGCEWVMPGDYSQTGFTSCDADAAFPPGIYPLSNGSTSTFAQRYTGTYTNAAGSTELWTVGQTVTPQTPYSTPASSNCQTFSSVGNGIASLAVSNAGSATGSMSGSSSAMTSSASGSMSGSMTASNTARRTESSGAAAAASTKASSAASGASAAASTSASSGAISSVRADGMASVFAVGFSAFAVVAGAGAFFL</sequence>